<name>A0A2P7MZ71_9CYAN</name>
<sequence>MAAKRTLNAKNLEGLGAAVLAELLIEVSAGSAVMQRRLRLALAATEGAGGAAQEVRKRLAALARATTYVDSRKRKALVVDLEAQRQAIAGPVAAVDPPLALELLLRFLELADGVLDRCSDSTGIVIGLFQRAVLDLGPLASAAAMPAEALAEQLLELVFENGYGQFDDLIPAVADALGDPGLRLLEQGCRDRGACAGHPALLQIAECLGDVDGYVAQFDAKQLAWPPTAADVAGHLLQAGRSQQALAVLDGAASAAATWHSPEWHDTRIAVLEALGRNDEAQQLRWACFTKTLSACHLREHLKRLAAFEDVEVEERAFALAEDHPMRLLALDFLVLWPAVARAGRLVLTHGPDWDGESYEILAPAAERLSAEQPLAATVLLRAMLLFALSTGRTKRYRHAAEHLRTCELLAARIDDWQGVERHESFMGRIREAFGGRWSFWSLVER</sequence>
<proteinExistence type="predicted"/>
<gene>
    <name evidence="1" type="ORF">C7K55_03525</name>
</gene>
<dbReference type="AlphaFoldDB" id="A0A2P7MZ71"/>
<comment type="caution">
    <text evidence="1">The sequence shown here is derived from an EMBL/GenBank/DDBJ whole genome shotgun (WGS) entry which is preliminary data.</text>
</comment>
<dbReference type="EMBL" id="PXXO01000003">
    <property type="protein sequence ID" value="PSJ06528.1"/>
    <property type="molecule type" value="Genomic_DNA"/>
</dbReference>
<evidence type="ECO:0000313" key="1">
    <source>
        <dbReference type="EMBL" id="PSJ06528.1"/>
    </source>
</evidence>
<evidence type="ECO:0000313" key="2">
    <source>
        <dbReference type="Proteomes" id="UP000243002"/>
    </source>
</evidence>
<keyword evidence="2" id="KW-1185">Reference proteome</keyword>
<dbReference type="RefSeq" id="WP_106502034.1">
    <property type="nucleotide sequence ID" value="NZ_PXXO01000003.1"/>
</dbReference>
<protein>
    <submittedName>
        <fullName evidence="1">Uncharacterized protein</fullName>
    </submittedName>
</protein>
<dbReference type="OrthoDB" id="7183688at2"/>
<dbReference type="InterPro" id="IPR049245">
    <property type="entry name" value="DUF6880"/>
</dbReference>
<reference evidence="1 2" key="1">
    <citation type="journal article" date="2018" name="Environ. Microbiol.">
        <title>Ecological and genomic features of two widespread freshwater picocyanobacteria.</title>
        <authorList>
            <person name="Cabello-Yeves P.J."/>
            <person name="Picazo A."/>
            <person name="Camacho A."/>
            <person name="Callieri C."/>
            <person name="Rosselli R."/>
            <person name="Roda-Garcia J.J."/>
            <person name="Coutinho F.H."/>
            <person name="Rodriguez-Valera F."/>
        </authorList>
    </citation>
    <scope>NUCLEOTIDE SEQUENCE [LARGE SCALE GENOMIC DNA]</scope>
    <source>
        <strain evidence="1 2">Tous</strain>
    </source>
</reference>
<dbReference type="Pfam" id="PF21810">
    <property type="entry name" value="DUF6880"/>
    <property type="match status" value="2"/>
</dbReference>
<organism evidence="1 2">
    <name type="scientific">Cyanobium usitatum str. Tous</name>
    <dbReference type="NCBI Taxonomy" id="2116684"/>
    <lineage>
        <taxon>Bacteria</taxon>
        <taxon>Bacillati</taxon>
        <taxon>Cyanobacteriota</taxon>
        <taxon>Cyanophyceae</taxon>
        <taxon>Synechococcales</taxon>
        <taxon>Prochlorococcaceae</taxon>
        <taxon>Cyanobium</taxon>
    </lineage>
</organism>
<accession>A0A2P7MZ71</accession>
<dbReference type="Proteomes" id="UP000243002">
    <property type="component" value="Unassembled WGS sequence"/>
</dbReference>